<organism evidence="1 2">
    <name type="scientific">Plantactinospora sonchi</name>
    <dbReference type="NCBI Taxonomy" id="1544735"/>
    <lineage>
        <taxon>Bacteria</taxon>
        <taxon>Bacillati</taxon>
        <taxon>Actinomycetota</taxon>
        <taxon>Actinomycetes</taxon>
        <taxon>Micromonosporales</taxon>
        <taxon>Micromonosporaceae</taxon>
        <taxon>Plantactinospora</taxon>
    </lineage>
</organism>
<gene>
    <name evidence="1" type="ORF">V1633_03875</name>
</gene>
<dbReference type="RefSeq" id="WP_331212748.1">
    <property type="nucleotide sequence ID" value="NZ_JAZGQK010000003.1"/>
</dbReference>
<evidence type="ECO:0000313" key="2">
    <source>
        <dbReference type="Proteomes" id="UP001332243"/>
    </source>
</evidence>
<reference evidence="1 2" key="1">
    <citation type="submission" date="2024-01" db="EMBL/GenBank/DDBJ databases">
        <title>Genome insights into Plantactinospora sonchi sp. nov.</title>
        <authorList>
            <person name="Wang L."/>
        </authorList>
    </citation>
    <scope>NUCLEOTIDE SEQUENCE [LARGE SCALE GENOMIC DNA]</scope>
    <source>
        <strain evidence="1 2">NEAU-QY2</strain>
    </source>
</reference>
<dbReference type="Pfam" id="PF15595">
    <property type="entry name" value="Imm51"/>
    <property type="match status" value="1"/>
</dbReference>
<keyword evidence="2" id="KW-1185">Reference proteome</keyword>
<evidence type="ECO:0000313" key="1">
    <source>
        <dbReference type="EMBL" id="MEE6257628.1"/>
    </source>
</evidence>
<dbReference type="Proteomes" id="UP001332243">
    <property type="component" value="Unassembled WGS sequence"/>
</dbReference>
<dbReference type="InterPro" id="IPR028956">
    <property type="entry name" value="Imm51"/>
</dbReference>
<accession>A0ABU7RMB3</accession>
<proteinExistence type="predicted"/>
<protein>
    <submittedName>
        <fullName evidence="1">Immunity 51 family protein</fullName>
    </submittedName>
</protein>
<name>A0ABU7RMB3_9ACTN</name>
<dbReference type="EMBL" id="JAZGQK010000003">
    <property type="protein sequence ID" value="MEE6257628.1"/>
    <property type="molecule type" value="Genomic_DNA"/>
</dbReference>
<comment type="caution">
    <text evidence="1">The sequence shown here is derived from an EMBL/GenBank/DDBJ whole genome shotgun (WGS) entry which is preliminary data.</text>
</comment>
<sequence>MTDTDRTFAPLVFFEYDHEPGHYCLMLSDTHMLDVMDVFEECGQYGNGYGWTGVARSVIQADAAELADRLDFDPEGGTFVAHGTDPEALRRLAGLLQAAFRDRARLAALIRSGDPEWFD</sequence>